<protein>
    <recommendedName>
        <fullName evidence="1">Heterokaryon incompatibility domain-containing protein</fullName>
    </recommendedName>
</protein>
<dbReference type="OrthoDB" id="3548654at2759"/>
<evidence type="ECO:0000259" key="1">
    <source>
        <dbReference type="Pfam" id="PF06985"/>
    </source>
</evidence>
<reference evidence="2" key="2">
    <citation type="journal article" date="2022" name="Microb. Genom.">
        <title>A chromosome-scale genome assembly of the tomato pathogen Cladosporium fulvum reveals a compartmentalized genome architecture and the presence of a dispensable chromosome.</title>
        <authorList>
            <person name="Zaccaron A.Z."/>
            <person name="Chen L.H."/>
            <person name="Samaras A."/>
            <person name="Stergiopoulos I."/>
        </authorList>
    </citation>
    <scope>NUCLEOTIDE SEQUENCE</scope>
    <source>
        <strain evidence="2">Race5_Kim</strain>
    </source>
</reference>
<accession>A0A9Q8PMW1</accession>
<dbReference type="InterPro" id="IPR052895">
    <property type="entry name" value="HetReg/Transcr_Mod"/>
</dbReference>
<dbReference type="KEGG" id="ffu:CLAFUR5_14223"/>
<dbReference type="AlphaFoldDB" id="A0A9Q8PMW1"/>
<feature type="domain" description="Heterokaryon incompatibility" evidence="1">
    <location>
        <begin position="7"/>
        <end position="113"/>
    </location>
</feature>
<proteinExistence type="predicted"/>
<gene>
    <name evidence="2" type="ORF">CLAFUR5_14223</name>
</gene>
<evidence type="ECO:0000313" key="2">
    <source>
        <dbReference type="EMBL" id="UJO25309.1"/>
    </source>
</evidence>
<dbReference type="RefSeq" id="XP_047769675.1">
    <property type="nucleotide sequence ID" value="XM_047913371.1"/>
</dbReference>
<dbReference type="Proteomes" id="UP000756132">
    <property type="component" value="Chromosome 13"/>
</dbReference>
<reference evidence="2" key="1">
    <citation type="submission" date="2021-12" db="EMBL/GenBank/DDBJ databases">
        <authorList>
            <person name="Zaccaron A."/>
            <person name="Stergiopoulos I."/>
        </authorList>
    </citation>
    <scope>NUCLEOTIDE SEQUENCE</scope>
    <source>
        <strain evidence="2">Race5_Kim</strain>
    </source>
</reference>
<sequence>MVQACVTERTLWIDAICINRADEVGKAHQIANTDEIFSKAVQVLVYHGLEDKLFKQGIFSLRNVWEVITSTGCEHYSDIDHFTHEELDDSMDLDALAAVFAKPWFSRGWTVQEFVLARKCICVLADNSAIDVEFIVRLANWTYDLNVAGERATIATALSQRPGVPNAQARLWLSASHRGGHNRRPIDALRCARDLSCYDVRDKIFGMFAILQSLVGFEKRQLHLVMPDYSKEPYHVIRDASRFVQETSASPIEILEWVSHGDEADIYDDAIPSCTKSTDHRDYIDLHVLEPSLSS</sequence>
<dbReference type="Pfam" id="PF06985">
    <property type="entry name" value="HET"/>
    <property type="match status" value="1"/>
</dbReference>
<dbReference type="PANTHER" id="PTHR24148:SF64">
    <property type="entry name" value="HETEROKARYON INCOMPATIBILITY DOMAIN-CONTAINING PROTEIN"/>
    <property type="match status" value="1"/>
</dbReference>
<evidence type="ECO:0000313" key="3">
    <source>
        <dbReference type="Proteomes" id="UP000756132"/>
    </source>
</evidence>
<keyword evidence="3" id="KW-1185">Reference proteome</keyword>
<name>A0A9Q8PMW1_PASFU</name>
<dbReference type="EMBL" id="CP090175">
    <property type="protein sequence ID" value="UJO25309.1"/>
    <property type="molecule type" value="Genomic_DNA"/>
</dbReference>
<organism evidence="2 3">
    <name type="scientific">Passalora fulva</name>
    <name type="common">Tomato leaf mold</name>
    <name type="synonym">Cladosporium fulvum</name>
    <dbReference type="NCBI Taxonomy" id="5499"/>
    <lineage>
        <taxon>Eukaryota</taxon>
        <taxon>Fungi</taxon>
        <taxon>Dikarya</taxon>
        <taxon>Ascomycota</taxon>
        <taxon>Pezizomycotina</taxon>
        <taxon>Dothideomycetes</taxon>
        <taxon>Dothideomycetidae</taxon>
        <taxon>Mycosphaerellales</taxon>
        <taxon>Mycosphaerellaceae</taxon>
        <taxon>Fulvia</taxon>
    </lineage>
</organism>
<dbReference type="PANTHER" id="PTHR24148">
    <property type="entry name" value="ANKYRIN REPEAT DOMAIN-CONTAINING PROTEIN 39 HOMOLOG-RELATED"/>
    <property type="match status" value="1"/>
</dbReference>
<dbReference type="InterPro" id="IPR010730">
    <property type="entry name" value="HET"/>
</dbReference>
<dbReference type="GeneID" id="71994101"/>